<comment type="caution">
    <text evidence="1">The sequence shown here is derived from an EMBL/GenBank/DDBJ whole genome shotgun (WGS) entry which is preliminary data.</text>
</comment>
<name>A0A1Q4UYK4_9ACTN</name>
<evidence type="ECO:0000313" key="2">
    <source>
        <dbReference type="Proteomes" id="UP000186455"/>
    </source>
</evidence>
<dbReference type="InterPro" id="IPR026449">
    <property type="entry name" value="GRASP_SAV_5884"/>
</dbReference>
<dbReference type="Gene3D" id="3.30.470.20">
    <property type="entry name" value="ATP-grasp fold, B domain"/>
    <property type="match status" value="1"/>
</dbReference>
<dbReference type="GO" id="GO:0018169">
    <property type="term" value="F:ribosomal S6-glutamic acid ligase activity"/>
    <property type="evidence" value="ECO:0007669"/>
    <property type="project" value="TreeGrafter"/>
</dbReference>
<organism evidence="1 2">
    <name type="scientific">Streptomyces uncialis</name>
    <dbReference type="NCBI Taxonomy" id="1048205"/>
    <lineage>
        <taxon>Bacteria</taxon>
        <taxon>Bacillati</taxon>
        <taxon>Actinomycetota</taxon>
        <taxon>Actinomycetes</taxon>
        <taxon>Kitasatosporales</taxon>
        <taxon>Streptomycetaceae</taxon>
        <taxon>Streptomyces</taxon>
    </lineage>
</organism>
<reference evidence="1 2" key="1">
    <citation type="submission" date="2015-06" db="EMBL/GenBank/DDBJ databases">
        <title>Cloning and characterization of the uncialamcin biosynthetic gene cluster.</title>
        <authorList>
            <person name="Yan X."/>
            <person name="Huang T."/>
            <person name="Ge H."/>
            <person name="Shen B."/>
        </authorList>
    </citation>
    <scope>NUCLEOTIDE SEQUENCE [LARGE SCALE GENOMIC DNA]</scope>
    <source>
        <strain evidence="1 2">DCA2648</strain>
    </source>
</reference>
<dbReference type="PANTHER" id="PTHR21621:SF0">
    <property type="entry name" value="BETA-CITRYLGLUTAMATE SYNTHASE B-RELATED"/>
    <property type="match status" value="1"/>
</dbReference>
<accession>A0A1Q4UYK4</accession>
<proteinExistence type="predicted"/>
<dbReference type="AlphaFoldDB" id="A0A1Q4UYK4"/>
<evidence type="ECO:0000313" key="1">
    <source>
        <dbReference type="EMBL" id="OKH90687.1"/>
    </source>
</evidence>
<dbReference type="Proteomes" id="UP000186455">
    <property type="component" value="Unassembled WGS sequence"/>
</dbReference>
<gene>
    <name evidence="1" type="ORF">AB852_34335</name>
</gene>
<dbReference type="NCBIfam" id="TIGR04187">
    <property type="entry name" value="GRASP_SAV_5884"/>
    <property type="match status" value="1"/>
</dbReference>
<dbReference type="SUPFAM" id="SSF56059">
    <property type="entry name" value="Glutathione synthetase ATP-binding domain-like"/>
    <property type="match status" value="1"/>
</dbReference>
<dbReference type="STRING" id="1048205.AB852_34335"/>
<dbReference type="GO" id="GO:0009432">
    <property type="term" value="P:SOS response"/>
    <property type="evidence" value="ECO:0007669"/>
    <property type="project" value="TreeGrafter"/>
</dbReference>
<sequence>MTVSTDPAVVVLTEPADPTADLVITELNSRRVPVVRLDPGTDAVTFSAFVPTGQSWTGSLTTGRGRVLDLGSVRSVYYRRPSPYTAPEHLDAQERAFVTAHARHGLGGVLGALDCLYVNHPHRNLAAGYKPHQIAEAACAGLSVPPTLITNDPAEAAAFAAEFGPVVYKPLRSTAYVEDGEHRTVWVRQVDPAEIGEGVAACPHLFQQAVDKVADIRVAAVGGRLFASRITVDGDHLDWRWDYDRIAFDPIAVPADVQAGIERLMHRLGLVFGAFDFGLGHDGRWWMYEINPNGQFAFVDPPTCTAIVGALADVLEKGVPA</sequence>
<protein>
    <submittedName>
        <fullName evidence="1">30S ribosomal protein S6 modification protein RimK</fullName>
    </submittedName>
</protein>
<dbReference type="GO" id="GO:0005737">
    <property type="term" value="C:cytoplasm"/>
    <property type="evidence" value="ECO:0007669"/>
    <property type="project" value="TreeGrafter"/>
</dbReference>
<dbReference type="EMBL" id="LFBV01000011">
    <property type="protein sequence ID" value="OKH90687.1"/>
    <property type="molecule type" value="Genomic_DNA"/>
</dbReference>
<keyword evidence="2" id="KW-1185">Reference proteome</keyword>
<dbReference type="PANTHER" id="PTHR21621">
    <property type="entry name" value="RIBOSOMAL PROTEIN S6 MODIFICATION PROTEIN"/>
    <property type="match status" value="1"/>
</dbReference>